<comment type="caution">
    <text evidence="1">The sequence shown here is derived from an EMBL/GenBank/DDBJ whole genome shotgun (WGS) entry which is preliminary data.</text>
</comment>
<dbReference type="Proteomes" id="UP001159428">
    <property type="component" value="Unassembled WGS sequence"/>
</dbReference>
<dbReference type="EMBL" id="CALNXJ010000026">
    <property type="protein sequence ID" value="CAH3131755.1"/>
    <property type="molecule type" value="Genomic_DNA"/>
</dbReference>
<evidence type="ECO:0000313" key="2">
    <source>
        <dbReference type="Proteomes" id="UP001159428"/>
    </source>
</evidence>
<gene>
    <name evidence="1" type="ORF">PMEA_00014815</name>
</gene>
<name>A0AAU9WZG5_9CNID</name>
<sequence length="47" mass="5413">MHNKAPGPKFVIQATDSVIDPTMAWQSVVRKYLPLVILKRITFMELK</sequence>
<protein>
    <submittedName>
        <fullName evidence="1">Uncharacterized protein</fullName>
    </submittedName>
</protein>
<organism evidence="1 2">
    <name type="scientific">Pocillopora meandrina</name>
    <dbReference type="NCBI Taxonomy" id="46732"/>
    <lineage>
        <taxon>Eukaryota</taxon>
        <taxon>Metazoa</taxon>
        <taxon>Cnidaria</taxon>
        <taxon>Anthozoa</taxon>
        <taxon>Hexacorallia</taxon>
        <taxon>Scleractinia</taxon>
        <taxon>Astrocoeniina</taxon>
        <taxon>Pocilloporidae</taxon>
        <taxon>Pocillopora</taxon>
    </lineage>
</organism>
<keyword evidence="2" id="KW-1185">Reference proteome</keyword>
<accession>A0AAU9WZG5</accession>
<dbReference type="AlphaFoldDB" id="A0AAU9WZG5"/>
<proteinExistence type="predicted"/>
<evidence type="ECO:0000313" key="1">
    <source>
        <dbReference type="EMBL" id="CAH3131755.1"/>
    </source>
</evidence>
<reference evidence="1 2" key="1">
    <citation type="submission" date="2022-05" db="EMBL/GenBank/DDBJ databases">
        <authorList>
            <consortium name="Genoscope - CEA"/>
            <person name="William W."/>
        </authorList>
    </citation>
    <scope>NUCLEOTIDE SEQUENCE [LARGE SCALE GENOMIC DNA]</scope>
</reference>